<dbReference type="AlphaFoldDB" id="A0A9P4N2B7"/>
<evidence type="ECO:0000256" key="1">
    <source>
        <dbReference type="SAM" id="MobiDB-lite"/>
    </source>
</evidence>
<dbReference type="PANTHER" id="PTHR37540">
    <property type="entry name" value="TRANSCRIPTION FACTOR (ACR-2), PUTATIVE-RELATED-RELATED"/>
    <property type="match status" value="1"/>
</dbReference>
<sequence length="528" mass="59093">MLPPPLLSPMRPGKLPFDGTHYGPFKSIGKPFDPFRTIPQVPYVQVSVEEMKHHCSQVFGTRAMGLHWIPTLIKSPHAFLSTLCIASAHMDAINNRSRDSIQTIALQQEVIHKISQHFVNPSSQVDDFNIIAVTQLICSEIITGNDTVLKYHEPGVEKMVLLRGGLDKLGVNGRLASTLTWVSLESAILRESKPRNMYLDYATDHPCRPYPNTATIPESPLWCPRSDFETIKRSPRSTQQMVDMLKDVRQMTKVFLEEDKFTSEKQRDQQLRSLYRKITFPSTLPEVDTTTVRTPREWAYEVCRVAAVIQATAMVKRVPLSEAFVQIAQSHIQMEPPIQIQPSPSLSLSTPTTQNPSISPFRIDSPVHSLTSHFDSHQPPFLFTTPPTSHSHRPPKRSPSSALLTHIRTCLENSDLSDAWSDLTGVLYWITLILGAASSTANNASTTYGISHLEREEGVVNRKWIRALGVRCAIRLCFQHEDPVLKTLRAAVGVVQTCADGGRGERMVVSQGQGGGRQEQGMGKRRRL</sequence>
<reference evidence="2" key="1">
    <citation type="journal article" date="2020" name="Stud. Mycol.">
        <title>101 Dothideomycetes genomes: a test case for predicting lifestyles and emergence of pathogens.</title>
        <authorList>
            <person name="Haridas S."/>
            <person name="Albert R."/>
            <person name="Binder M."/>
            <person name="Bloem J."/>
            <person name="Labutti K."/>
            <person name="Salamov A."/>
            <person name="Andreopoulos B."/>
            <person name="Baker S."/>
            <person name="Barry K."/>
            <person name="Bills G."/>
            <person name="Bluhm B."/>
            <person name="Cannon C."/>
            <person name="Castanera R."/>
            <person name="Culley D."/>
            <person name="Daum C."/>
            <person name="Ezra D."/>
            <person name="Gonzalez J."/>
            <person name="Henrissat B."/>
            <person name="Kuo A."/>
            <person name="Liang C."/>
            <person name="Lipzen A."/>
            <person name="Lutzoni F."/>
            <person name="Magnuson J."/>
            <person name="Mondo S."/>
            <person name="Nolan M."/>
            <person name="Ohm R."/>
            <person name="Pangilinan J."/>
            <person name="Park H.-J."/>
            <person name="Ramirez L."/>
            <person name="Alfaro M."/>
            <person name="Sun H."/>
            <person name="Tritt A."/>
            <person name="Yoshinaga Y."/>
            <person name="Zwiers L.-H."/>
            <person name="Turgeon B."/>
            <person name="Goodwin S."/>
            <person name="Spatafora J."/>
            <person name="Crous P."/>
            <person name="Grigoriev I."/>
        </authorList>
    </citation>
    <scope>NUCLEOTIDE SEQUENCE</scope>
    <source>
        <strain evidence="2">ATCC 74209</strain>
    </source>
</reference>
<feature type="region of interest" description="Disordered" evidence="1">
    <location>
        <begin position="506"/>
        <end position="528"/>
    </location>
</feature>
<dbReference type="PANTHER" id="PTHR37540:SF5">
    <property type="entry name" value="TRANSCRIPTION FACTOR DOMAIN-CONTAINING PROTEIN"/>
    <property type="match status" value="1"/>
</dbReference>
<evidence type="ECO:0000313" key="2">
    <source>
        <dbReference type="EMBL" id="KAF2204620.1"/>
    </source>
</evidence>
<gene>
    <name evidence="2" type="ORF">GQ43DRAFT_364220</name>
</gene>
<evidence type="ECO:0000313" key="3">
    <source>
        <dbReference type="Proteomes" id="UP000799536"/>
    </source>
</evidence>
<protein>
    <submittedName>
        <fullName evidence="2">Uncharacterized protein</fullName>
    </submittedName>
</protein>
<accession>A0A9P4N2B7</accession>
<comment type="caution">
    <text evidence="2">The sequence shown here is derived from an EMBL/GenBank/DDBJ whole genome shotgun (WGS) entry which is preliminary data.</text>
</comment>
<dbReference type="InterPro" id="IPR021858">
    <property type="entry name" value="Fun_TF"/>
</dbReference>
<dbReference type="EMBL" id="ML993872">
    <property type="protein sequence ID" value="KAF2204620.1"/>
    <property type="molecule type" value="Genomic_DNA"/>
</dbReference>
<organism evidence="2 3">
    <name type="scientific">Delitschia confertaspora ATCC 74209</name>
    <dbReference type="NCBI Taxonomy" id="1513339"/>
    <lineage>
        <taxon>Eukaryota</taxon>
        <taxon>Fungi</taxon>
        <taxon>Dikarya</taxon>
        <taxon>Ascomycota</taxon>
        <taxon>Pezizomycotina</taxon>
        <taxon>Dothideomycetes</taxon>
        <taxon>Pleosporomycetidae</taxon>
        <taxon>Pleosporales</taxon>
        <taxon>Delitschiaceae</taxon>
        <taxon>Delitschia</taxon>
    </lineage>
</organism>
<name>A0A9P4N2B7_9PLEO</name>
<dbReference type="Pfam" id="PF11951">
    <property type="entry name" value="Fungal_trans_2"/>
    <property type="match status" value="1"/>
</dbReference>
<dbReference type="OrthoDB" id="4159781at2759"/>
<dbReference type="Proteomes" id="UP000799536">
    <property type="component" value="Unassembled WGS sequence"/>
</dbReference>
<keyword evidence="3" id="KW-1185">Reference proteome</keyword>
<proteinExistence type="predicted"/>